<evidence type="ECO:0000313" key="2">
    <source>
        <dbReference type="Proteomes" id="UP000821845"/>
    </source>
</evidence>
<dbReference type="Proteomes" id="UP000821845">
    <property type="component" value="Chromosome 2"/>
</dbReference>
<accession>A0ACB7SVC1</accession>
<comment type="caution">
    <text evidence="1">The sequence shown here is derived from an EMBL/GenBank/DDBJ whole genome shotgun (WGS) entry which is preliminary data.</text>
</comment>
<protein>
    <submittedName>
        <fullName evidence="1">Uncharacterized protein</fullName>
    </submittedName>
</protein>
<proteinExistence type="predicted"/>
<name>A0ACB7SVC1_HYAAI</name>
<gene>
    <name evidence="1" type="ORF">HPB50_003718</name>
</gene>
<keyword evidence="2" id="KW-1185">Reference proteome</keyword>
<organism evidence="1 2">
    <name type="scientific">Hyalomma asiaticum</name>
    <name type="common">Tick</name>
    <dbReference type="NCBI Taxonomy" id="266040"/>
    <lineage>
        <taxon>Eukaryota</taxon>
        <taxon>Metazoa</taxon>
        <taxon>Ecdysozoa</taxon>
        <taxon>Arthropoda</taxon>
        <taxon>Chelicerata</taxon>
        <taxon>Arachnida</taxon>
        <taxon>Acari</taxon>
        <taxon>Parasitiformes</taxon>
        <taxon>Ixodida</taxon>
        <taxon>Ixodoidea</taxon>
        <taxon>Ixodidae</taxon>
        <taxon>Hyalomminae</taxon>
        <taxon>Hyalomma</taxon>
    </lineage>
</organism>
<evidence type="ECO:0000313" key="1">
    <source>
        <dbReference type="EMBL" id="KAH6937729.1"/>
    </source>
</evidence>
<dbReference type="EMBL" id="CM023482">
    <property type="protein sequence ID" value="KAH6937729.1"/>
    <property type="molecule type" value="Genomic_DNA"/>
</dbReference>
<sequence length="184" mass="20365">MRNRVDCRWDVVVVAMLTTLFAVATNRTMGWFFVAYMDEFGLGRQTASWPGFVILGCHRVSGLLVGMLHKHLSLFLIGLLGSFFAWGGITVSAFAPSIAWMSFTTGFVHGMGSGIVIQAHTVVVLQHFSKYRASFIVAVLGSTLLDYVNVVHLFTMVDYARDKGVSYTHAVMALTFLPGLHWIL</sequence>
<reference evidence="1" key="1">
    <citation type="submission" date="2020-05" db="EMBL/GenBank/DDBJ databases">
        <title>Large-scale comparative analyses of tick genomes elucidate their genetic diversity and vector capacities.</title>
        <authorList>
            <person name="Jia N."/>
            <person name="Wang J."/>
            <person name="Shi W."/>
            <person name="Du L."/>
            <person name="Sun Y."/>
            <person name="Zhan W."/>
            <person name="Jiang J."/>
            <person name="Wang Q."/>
            <person name="Zhang B."/>
            <person name="Ji P."/>
            <person name="Sakyi L.B."/>
            <person name="Cui X."/>
            <person name="Yuan T."/>
            <person name="Jiang B."/>
            <person name="Yang W."/>
            <person name="Lam T.T.-Y."/>
            <person name="Chang Q."/>
            <person name="Ding S."/>
            <person name="Wang X."/>
            <person name="Zhu J."/>
            <person name="Ruan X."/>
            <person name="Zhao L."/>
            <person name="Wei J."/>
            <person name="Que T."/>
            <person name="Du C."/>
            <person name="Cheng J."/>
            <person name="Dai P."/>
            <person name="Han X."/>
            <person name="Huang E."/>
            <person name="Gao Y."/>
            <person name="Liu J."/>
            <person name="Shao H."/>
            <person name="Ye R."/>
            <person name="Li L."/>
            <person name="Wei W."/>
            <person name="Wang X."/>
            <person name="Wang C."/>
            <person name="Yang T."/>
            <person name="Huo Q."/>
            <person name="Li W."/>
            <person name="Guo W."/>
            <person name="Chen H."/>
            <person name="Zhou L."/>
            <person name="Ni X."/>
            <person name="Tian J."/>
            <person name="Zhou Y."/>
            <person name="Sheng Y."/>
            <person name="Liu T."/>
            <person name="Pan Y."/>
            <person name="Xia L."/>
            <person name="Li J."/>
            <person name="Zhao F."/>
            <person name="Cao W."/>
        </authorList>
    </citation>
    <scope>NUCLEOTIDE SEQUENCE</scope>
    <source>
        <strain evidence="1">Hyas-2018</strain>
    </source>
</reference>